<evidence type="ECO:0000256" key="1">
    <source>
        <dbReference type="SAM" id="Phobius"/>
    </source>
</evidence>
<dbReference type="RefSeq" id="WP_201875897.1">
    <property type="nucleotide sequence ID" value="NZ_JAERRF010000009.1"/>
</dbReference>
<sequence length="168" mass="17642">MGSRIGAGVLGVLFLLFGLVLVAVGYEQGPGKVAGSTPGTITIERCGKDTSQDDVECSGTFRSDTGKLRYDVEDFEPGTDYDKGEKVQAMASSPVSFDRGTSTSFYVEGARAWCVAVAMFGVATFPLISAFRSGARPMRRGMVITGLSLLFGGLLGCGLCTLVNSMLL</sequence>
<proteinExistence type="predicted"/>
<keyword evidence="1" id="KW-0812">Transmembrane</keyword>
<dbReference type="EMBL" id="JAERRF010000009">
    <property type="protein sequence ID" value="MBL1098489.1"/>
    <property type="molecule type" value="Genomic_DNA"/>
</dbReference>
<keyword evidence="1" id="KW-1133">Transmembrane helix</keyword>
<reference evidence="2 3" key="1">
    <citation type="submission" date="2021-01" db="EMBL/GenBank/DDBJ databases">
        <title>WGS of actinomycetes isolated from Thailand.</title>
        <authorList>
            <person name="Thawai C."/>
        </authorList>
    </citation>
    <scope>NUCLEOTIDE SEQUENCE [LARGE SCALE GENOMIC DNA]</scope>
    <source>
        <strain evidence="2 3">CA1R205</strain>
    </source>
</reference>
<protein>
    <recommendedName>
        <fullName evidence="4">DUF3592 domain-containing protein</fullName>
    </recommendedName>
</protein>
<dbReference type="Proteomes" id="UP000634229">
    <property type="component" value="Unassembled WGS sequence"/>
</dbReference>
<feature type="transmembrane region" description="Helical" evidence="1">
    <location>
        <begin position="110"/>
        <end position="131"/>
    </location>
</feature>
<evidence type="ECO:0000313" key="2">
    <source>
        <dbReference type="EMBL" id="MBL1098489.1"/>
    </source>
</evidence>
<name>A0ABS1NEZ7_9ACTN</name>
<gene>
    <name evidence="2" type="ORF">JK363_17840</name>
</gene>
<keyword evidence="3" id="KW-1185">Reference proteome</keyword>
<organism evidence="2 3">
    <name type="scientific">Streptomyces coffeae</name>
    <dbReference type="NCBI Taxonomy" id="621382"/>
    <lineage>
        <taxon>Bacteria</taxon>
        <taxon>Bacillati</taxon>
        <taxon>Actinomycetota</taxon>
        <taxon>Actinomycetes</taxon>
        <taxon>Kitasatosporales</taxon>
        <taxon>Streptomycetaceae</taxon>
        <taxon>Streptomyces</taxon>
    </lineage>
</organism>
<keyword evidence="1" id="KW-0472">Membrane</keyword>
<evidence type="ECO:0008006" key="4">
    <source>
        <dbReference type="Google" id="ProtNLM"/>
    </source>
</evidence>
<feature type="transmembrane region" description="Helical" evidence="1">
    <location>
        <begin position="7"/>
        <end position="26"/>
    </location>
</feature>
<comment type="caution">
    <text evidence="2">The sequence shown here is derived from an EMBL/GenBank/DDBJ whole genome shotgun (WGS) entry which is preliminary data.</text>
</comment>
<evidence type="ECO:0000313" key="3">
    <source>
        <dbReference type="Proteomes" id="UP000634229"/>
    </source>
</evidence>
<accession>A0ABS1NEZ7</accession>
<feature type="transmembrane region" description="Helical" evidence="1">
    <location>
        <begin position="143"/>
        <end position="167"/>
    </location>
</feature>